<proteinExistence type="predicted"/>
<dbReference type="PANTHER" id="PTHR31704:SF37">
    <property type="entry name" value="HEAT SHOCK PROTEIN"/>
    <property type="match status" value="1"/>
</dbReference>
<dbReference type="FunCoup" id="A0A200QJA7">
    <property type="interactions" value="2233"/>
</dbReference>
<reference evidence="2 3" key="1">
    <citation type="journal article" date="2017" name="Mol. Plant">
        <title>The Genome of Medicinal Plant Macleaya cordata Provides New Insights into Benzylisoquinoline Alkaloids Metabolism.</title>
        <authorList>
            <person name="Liu X."/>
            <person name="Liu Y."/>
            <person name="Huang P."/>
            <person name="Ma Y."/>
            <person name="Qing Z."/>
            <person name="Tang Q."/>
            <person name="Cao H."/>
            <person name="Cheng P."/>
            <person name="Zheng Y."/>
            <person name="Yuan Z."/>
            <person name="Zhou Y."/>
            <person name="Liu J."/>
            <person name="Tang Z."/>
            <person name="Zhuo Y."/>
            <person name="Zhang Y."/>
            <person name="Yu L."/>
            <person name="Huang J."/>
            <person name="Yang P."/>
            <person name="Peng Q."/>
            <person name="Zhang J."/>
            <person name="Jiang W."/>
            <person name="Zhang Z."/>
            <person name="Lin K."/>
            <person name="Ro D.K."/>
            <person name="Chen X."/>
            <person name="Xiong X."/>
            <person name="Shang Y."/>
            <person name="Huang S."/>
            <person name="Zeng J."/>
        </authorList>
    </citation>
    <scope>NUCLEOTIDE SEQUENCE [LARGE SCALE GENOMIC DNA]</scope>
    <source>
        <strain evidence="3">cv. BLH2017</strain>
        <tissue evidence="2">Root</tissue>
    </source>
</reference>
<protein>
    <submittedName>
        <fullName evidence="2">Myb/SANT-like domain</fullName>
    </submittedName>
</protein>
<feature type="domain" description="Myb/SANT-like" evidence="1">
    <location>
        <begin position="9"/>
        <end position="103"/>
    </location>
</feature>
<accession>A0A200QJA7</accession>
<organism evidence="2 3">
    <name type="scientific">Macleaya cordata</name>
    <name type="common">Five-seeded plume-poppy</name>
    <name type="synonym">Bocconia cordata</name>
    <dbReference type="NCBI Taxonomy" id="56857"/>
    <lineage>
        <taxon>Eukaryota</taxon>
        <taxon>Viridiplantae</taxon>
        <taxon>Streptophyta</taxon>
        <taxon>Embryophyta</taxon>
        <taxon>Tracheophyta</taxon>
        <taxon>Spermatophyta</taxon>
        <taxon>Magnoliopsida</taxon>
        <taxon>Ranunculales</taxon>
        <taxon>Papaveraceae</taxon>
        <taxon>Papaveroideae</taxon>
        <taxon>Macleaya</taxon>
    </lineage>
</organism>
<gene>
    <name evidence="2" type="ORF">BVC80_8969g24</name>
</gene>
<comment type="caution">
    <text evidence="2">The sequence shown here is derived from an EMBL/GenBank/DDBJ whole genome shotgun (WGS) entry which is preliminary data.</text>
</comment>
<dbReference type="OMA" id="FADVECE"/>
<evidence type="ECO:0000259" key="1">
    <source>
        <dbReference type="Pfam" id="PF12776"/>
    </source>
</evidence>
<dbReference type="AlphaFoldDB" id="A0A200QJA7"/>
<dbReference type="EMBL" id="MVGT01001879">
    <property type="protein sequence ID" value="OVA10593.1"/>
    <property type="molecule type" value="Genomic_DNA"/>
</dbReference>
<evidence type="ECO:0000313" key="2">
    <source>
        <dbReference type="EMBL" id="OVA10593.1"/>
    </source>
</evidence>
<dbReference type="InParanoid" id="A0A200QJA7"/>
<dbReference type="Pfam" id="PF12776">
    <property type="entry name" value="Myb_DNA-bind_3"/>
    <property type="match status" value="1"/>
</dbReference>
<dbReference type="Proteomes" id="UP000195402">
    <property type="component" value="Unassembled WGS sequence"/>
</dbReference>
<name>A0A200QJA7_MACCD</name>
<dbReference type="PANTHER" id="PTHR31704">
    <property type="entry name" value="MYB/SANT-LIKE DNA-BINDING DOMAIN PROTEIN-RELATED"/>
    <property type="match status" value="1"/>
</dbReference>
<evidence type="ECO:0000313" key="3">
    <source>
        <dbReference type="Proteomes" id="UP000195402"/>
    </source>
</evidence>
<sequence>MAGTQSLAHWTPELHKTFVYLCLEQVQKGNRLGTHLNKDGYKVLCDKFFTLTKKQYDKKKMKNHWDTTKEMWKVWHKLISNTGSGWDLVTQTITAGNDWWDDYIKMNPKAADFRHVGLPFAVELDYIFGGITTTGDVLFQPNSNRMPSFAEDLDWLMQEYDDDGLEFDDVDEEKEVENTATQSVNQQHQTQMDTVRDFIANQIARVT</sequence>
<keyword evidence="3" id="KW-1185">Reference proteome</keyword>
<dbReference type="InterPro" id="IPR024752">
    <property type="entry name" value="Myb/SANT-like_dom"/>
</dbReference>
<dbReference type="OrthoDB" id="1910266at2759"/>